<dbReference type="Pfam" id="PF00043">
    <property type="entry name" value="GST_C"/>
    <property type="match status" value="1"/>
</dbReference>
<name>A0A9X1AD69_9HYPH</name>
<evidence type="ECO:0000259" key="2">
    <source>
        <dbReference type="PROSITE" id="PS50405"/>
    </source>
</evidence>
<evidence type="ECO:0000259" key="1">
    <source>
        <dbReference type="PROSITE" id="PS50404"/>
    </source>
</evidence>
<dbReference type="CDD" id="cd03057">
    <property type="entry name" value="GST_N_Beta"/>
    <property type="match status" value="1"/>
</dbReference>
<dbReference type="InterPro" id="IPR036282">
    <property type="entry name" value="Glutathione-S-Trfase_C_sf"/>
</dbReference>
<dbReference type="AlphaFoldDB" id="A0A9X1AD69"/>
<evidence type="ECO:0000313" key="3">
    <source>
        <dbReference type="EMBL" id="MBT1157628.1"/>
    </source>
</evidence>
<dbReference type="InterPro" id="IPR004045">
    <property type="entry name" value="Glutathione_S-Trfase_N"/>
</dbReference>
<dbReference type="PROSITE" id="PS50404">
    <property type="entry name" value="GST_NTER"/>
    <property type="match status" value="1"/>
</dbReference>
<accession>A0A9X1AD69</accession>
<reference evidence="3" key="2">
    <citation type="submission" date="2021-03" db="EMBL/GenBank/DDBJ databases">
        <authorList>
            <person name="Artuso I."/>
            <person name="Turrini P."/>
            <person name="Pirolo M."/>
            <person name="Lugli G.A."/>
            <person name="Ventura M."/>
            <person name="Visca P."/>
        </authorList>
    </citation>
    <scope>NUCLEOTIDE SEQUENCE</scope>
    <source>
        <strain evidence="3">LMG 26462</strain>
    </source>
</reference>
<dbReference type="EMBL" id="JAFLWW010000005">
    <property type="protein sequence ID" value="MBT1157628.1"/>
    <property type="molecule type" value="Genomic_DNA"/>
</dbReference>
<keyword evidence="4" id="KW-1185">Reference proteome</keyword>
<feature type="domain" description="GST C-terminal" evidence="2">
    <location>
        <begin position="87"/>
        <end position="216"/>
    </location>
</feature>
<dbReference type="RefSeq" id="WP_214391563.1">
    <property type="nucleotide sequence ID" value="NZ_JAFLWW010000005.1"/>
</dbReference>
<proteinExistence type="predicted"/>
<protein>
    <submittedName>
        <fullName evidence="3">Glutathione S-transferase N-terminal domain-containing protein</fullName>
    </submittedName>
</protein>
<dbReference type="Gene3D" id="1.20.1050.10">
    <property type="match status" value="1"/>
</dbReference>
<dbReference type="InterPro" id="IPR036249">
    <property type="entry name" value="Thioredoxin-like_sf"/>
</dbReference>
<evidence type="ECO:0000313" key="4">
    <source>
        <dbReference type="Proteomes" id="UP001138921"/>
    </source>
</evidence>
<gene>
    <name evidence="3" type="ORF">J1C56_18710</name>
</gene>
<dbReference type="SUPFAM" id="SSF52833">
    <property type="entry name" value="Thioredoxin-like"/>
    <property type="match status" value="1"/>
</dbReference>
<reference evidence="3" key="1">
    <citation type="journal article" date="2021" name="Microorganisms">
        <title>Phylogenomic Reconstruction and Metabolic Potential of the Genus Aminobacter.</title>
        <authorList>
            <person name="Artuso I."/>
            <person name="Turrini P."/>
            <person name="Pirolo M."/>
            <person name="Lugli G.A."/>
            <person name="Ventura M."/>
            <person name="Visca P."/>
        </authorList>
    </citation>
    <scope>NUCLEOTIDE SEQUENCE</scope>
    <source>
        <strain evidence="3">LMG 26462</strain>
    </source>
</reference>
<sequence length="234" mass="25586">MEPVLFYGVPHGCSFGSIVALEWLGQPYRLHRIDMMAKRSGTFAKVNPLGQTPAMITSDGGTLTESLAILHNIAARGLDKGLGFVQGSKEFDQLNWTLSYLHTSLHSDLGYGWNAFKLDDSDTLGRDMLRKMAREKAAKDYAFLQGVLDNSEWLAGDSKTVADAYFIGIARWGEDLGLFDIAKEFPGIHRHMAKLEADPAVIFAHAIEDEAPATSSGGFLGHSTLQDLDVRLAA</sequence>
<dbReference type="InterPro" id="IPR004046">
    <property type="entry name" value="GST_C"/>
</dbReference>
<dbReference type="Proteomes" id="UP001138921">
    <property type="component" value="Unassembled WGS sequence"/>
</dbReference>
<dbReference type="InterPro" id="IPR010987">
    <property type="entry name" value="Glutathione-S-Trfase_C-like"/>
</dbReference>
<feature type="domain" description="GST N-terminal" evidence="1">
    <location>
        <begin position="1"/>
        <end position="81"/>
    </location>
</feature>
<dbReference type="PROSITE" id="PS50405">
    <property type="entry name" value="GST_CTER"/>
    <property type="match status" value="1"/>
</dbReference>
<dbReference type="SUPFAM" id="SSF47616">
    <property type="entry name" value="GST C-terminal domain-like"/>
    <property type="match status" value="1"/>
</dbReference>
<dbReference type="PANTHER" id="PTHR44051:SF8">
    <property type="entry name" value="GLUTATHIONE S-TRANSFERASE GSTA"/>
    <property type="match status" value="1"/>
</dbReference>
<organism evidence="3 4">
    <name type="scientific">Aminobacter anthyllidis</name>
    <dbReference type="NCBI Taxonomy" id="1035067"/>
    <lineage>
        <taxon>Bacteria</taxon>
        <taxon>Pseudomonadati</taxon>
        <taxon>Pseudomonadota</taxon>
        <taxon>Alphaproteobacteria</taxon>
        <taxon>Hyphomicrobiales</taxon>
        <taxon>Phyllobacteriaceae</taxon>
        <taxon>Aminobacter</taxon>
    </lineage>
</organism>
<comment type="caution">
    <text evidence="3">The sequence shown here is derived from an EMBL/GenBank/DDBJ whole genome shotgun (WGS) entry which is preliminary data.</text>
</comment>
<dbReference type="PANTHER" id="PTHR44051">
    <property type="entry name" value="GLUTATHIONE S-TRANSFERASE-RELATED"/>
    <property type="match status" value="1"/>
</dbReference>
<dbReference type="Pfam" id="PF13409">
    <property type="entry name" value="GST_N_2"/>
    <property type="match status" value="1"/>
</dbReference>
<dbReference type="Gene3D" id="3.40.30.10">
    <property type="entry name" value="Glutaredoxin"/>
    <property type="match status" value="1"/>
</dbReference>